<keyword evidence="4" id="KW-0256">Endoplasmic reticulum</keyword>
<feature type="transmembrane region" description="Helical" evidence="8">
    <location>
        <begin position="289"/>
        <end position="307"/>
    </location>
</feature>
<feature type="transmembrane region" description="Helical" evidence="8">
    <location>
        <begin position="50"/>
        <end position="74"/>
    </location>
</feature>
<evidence type="ECO:0000256" key="3">
    <source>
        <dbReference type="ARBA" id="ARBA00022801"/>
    </source>
</evidence>
<organism evidence="10 11">
    <name type="scientific">Stentor coeruleus</name>
    <dbReference type="NCBI Taxonomy" id="5963"/>
    <lineage>
        <taxon>Eukaryota</taxon>
        <taxon>Sar</taxon>
        <taxon>Alveolata</taxon>
        <taxon>Ciliophora</taxon>
        <taxon>Postciliodesmatophora</taxon>
        <taxon>Heterotrichea</taxon>
        <taxon>Heterotrichida</taxon>
        <taxon>Stentoridae</taxon>
        <taxon>Stentor</taxon>
    </lineage>
</organism>
<dbReference type="GO" id="GO:0005789">
    <property type="term" value="C:endoplasmic reticulum membrane"/>
    <property type="evidence" value="ECO:0007669"/>
    <property type="project" value="UniProtKB-SubCell"/>
</dbReference>
<proteinExistence type="inferred from homology"/>
<evidence type="ECO:0000256" key="6">
    <source>
        <dbReference type="ARBA" id="ARBA00023136"/>
    </source>
</evidence>
<comment type="similarity">
    <text evidence="7">Belongs to the type 2 lipid phosphate phosphatase family.</text>
</comment>
<evidence type="ECO:0000256" key="1">
    <source>
        <dbReference type="ARBA" id="ARBA00004477"/>
    </source>
</evidence>
<evidence type="ECO:0000256" key="5">
    <source>
        <dbReference type="ARBA" id="ARBA00022989"/>
    </source>
</evidence>
<feature type="transmembrane region" description="Helical" evidence="8">
    <location>
        <begin position="206"/>
        <end position="229"/>
    </location>
</feature>
<reference evidence="10 11" key="1">
    <citation type="submission" date="2016-11" db="EMBL/GenBank/DDBJ databases">
        <title>The macronuclear genome of Stentor coeruleus: a giant cell with tiny introns.</title>
        <authorList>
            <person name="Slabodnick M."/>
            <person name="Ruby J.G."/>
            <person name="Reiff S.B."/>
            <person name="Swart E.C."/>
            <person name="Gosai S."/>
            <person name="Prabakaran S."/>
            <person name="Witkowska E."/>
            <person name="Larue G.E."/>
            <person name="Fisher S."/>
            <person name="Freeman R.M."/>
            <person name="Gunawardena J."/>
            <person name="Chu W."/>
            <person name="Stover N.A."/>
            <person name="Gregory B.D."/>
            <person name="Nowacki M."/>
            <person name="Derisi J."/>
            <person name="Roy S.W."/>
            <person name="Marshall W.F."/>
            <person name="Sood P."/>
        </authorList>
    </citation>
    <scope>NUCLEOTIDE SEQUENCE [LARGE SCALE GENOMIC DNA]</scope>
    <source>
        <strain evidence="10">WM001</strain>
    </source>
</reference>
<dbReference type="PANTHER" id="PTHR14969:SF28">
    <property type="entry name" value="DIHYDROSPHINGOSINE 1-PHOSPHATE PHOSPHATASE LCB3-RELATED"/>
    <property type="match status" value="1"/>
</dbReference>
<feature type="transmembrane region" description="Helical" evidence="8">
    <location>
        <begin position="6"/>
        <end position="29"/>
    </location>
</feature>
<dbReference type="InterPro" id="IPR036938">
    <property type="entry name" value="PAP2/HPO_sf"/>
</dbReference>
<dbReference type="CDD" id="cd01610">
    <property type="entry name" value="PAP2_like"/>
    <property type="match status" value="1"/>
</dbReference>
<dbReference type="Pfam" id="PF01569">
    <property type="entry name" value="PAP2"/>
    <property type="match status" value="1"/>
</dbReference>
<comment type="subcellular location">
    <subcellularLocation>
        <location evidence="1">Endoplasmic reticulum membrane</location>
        <topology evidence="1">Multi-pass membrane protein</topology>
    </subcellularLocation>
</comment>
<evidence type="ECO:0000313" key="10">
    <source>
        <dbReference type="EMBL" id="OMJ92945.1"/>
    </source>
</evidence>
<feature type="transmembrane region" description="Helical" evidence="8">
    <location>
        <begin position="319"/>
        <end position="342"/>
    </location>
</feature>
<sequence length="358" mass="40854">MKIYSILFILGGFLSIICLIIEIAAVDALQDSSEDYIYNIQKENSSSTENFFKVVSTGSMYIAMAIGILCYTGFFSNTGALCIIITFTATWLGDVLKMGIAHPRPFWDDSRIDALSCPKDFGAPSGHAIVVGAVIFYFFMHFFSKAKIISTISAFILLFLIGYDRNYLGVHFYFQVVLGYALAFWLVIGFVTPRFWELLTSLNQKIFRLIFVEVICFVCLIIGIAVYFGRDPEFKDKWKINYNDKCSGNIDTKTALFRSFSESTSIMIPAGFAIGFYFTLPKYNKTWKYWLFAYFLIISFGIVEQICESYAATLDKTSHFVLFCILRFVSGFYVSCMIPFALSKYFKSKENPQVYDFP</sequence>
<dbReference type="SUPFAM" id="SSF48317">
    <property type="entry name" value="Acid phosphatase/Vanadium-dependent haloperoxidase"/>
    <property type="match status" value="1"/>
</dbReference>
<evidence type="ECO:0000256" key="7">
    <source>
        <dbReference type="ARBA" id="ARBA00038324"/>
    </source>
</evidence>
<name>A0A1R2CVD8_9CILI</name>
<dbReference type="EMBL" id="MPUH01000051">
    <property type="protein sequence ID" value="OMJ92945.1"/>
    <property type="molecule type" value="Genomic_DNA"/>
</dbReference>
<evidence type="ECO:0000256" key="4">
    <source>
        <dbReference type="ARBA" id="ARBA00022824"/>
    </source>
</evidence>
<dbReference type="AlphaFoldDB" id="A0A1R2CVD8"/>
<dbReference type="InterPro" id="IPR000326">
    <property type="entry name" value="PAP2/HPO"/>
</dbReference>
<keyword evidence="11" id="KW-1185">Reference proteome</keyword>
<dbReference type="PANTHER" id="PTHR14969">
    <property type="entry name" value="SPHINGOSINE-1-PHOSPHATE PHOSPHOHYDROLASE"/>
    <property type="match status" value="1"/>
</dbReference>
<dbReference type="Gene3D" id="1.20.144.10">
    <property type="entry name" value="Phosphatidic acid phosphatase type 2/haloperoxidase"/>
    <property type="match status" value="1"/>
</dbReference>
<feature type="transmembrane region" description="Helical" evidence="8">
    <location>
        <begin position="121"/>
        <end position="140"/>
    </location>
</feature>
<evidence type="ECO:0000256" key="8">
    <source>
        <dbReference type="SAM" id="Phobius"/>
    </source>
</evidence>
<protein>
    <recommendedName>
        <fullName evidence="9">Phosphatidic acid phosphatase type 2/haloperoxidase domain-containing protein</fullName>
    </recommendedName>
</protein>
<gene>
    <name evidence="10" type="ORF">SteCoe_4160</name>
</gene>
<dbReference type="SMART" id="SM00014">
    <property type="entry name" value="acidPPc"/>
    <property type="match status" value="1"/>
</dbReference>
<dbReference type="GO" id="GO:0042392">
    <property type="term" value="F:sphingosine-1-phosphate phosphatase activity"/>
    <property type="evidence" value="ECO:0007669"/>
    <property type="project" value="TreeGrafter"/>
</dbReference>
<comment type="caution">
    <text evidence="10">The sequence shown here is derived from an EMBL/GenBank/DDBJ whole genome shotgun (WGS) entry which is preliminary data.</text>
</comment>
<keyword evidence="3" id="KW-0378">Hydrolase</keyword>
<dbReference type="Proteomes" id="UP000187209">
    <property type="component" value="Unassembled WGS sequence"/>
</dbReference>
<keyword evidence="2 8" id="KW-0812">Transmembrane</keyword>
<keyword evidence="5 8" id="KW-1133">Transmembrane helix</keyword>
<dbReference type="OrthoDB" id="307394at2759"/>
<keyword evidence="6 8" id="KW-0472">Membrane</keyword>
<evidence type="ECO:0000256" key="2">
    <source>
        <dbReference type="ARBA" id="ARBA00022692"/>
    </source>
</evidence>
<accession>A0A1R2CVD8</accession>
<feature type="transmembrane region" description="Helical" evidence="8">
    <location>
        <begin position="266"/>
        <end position="283"/>
    </location>
</feature>
<feature type="transmembrane region" description="Helical" evidence="8">
    <location>
        <begin position="146"/>
        <end position="163"/>
    </location>
</feature>
<evidence type="ECO:0000259" key="9">
    <source>
        <dbReference type="SMART" id="SM00014"/>
    </source>
</evidence>
<evidence type="ECO:0000313" key="11">
    <source>
        <dbReference type="Proteomes" id="UP000187209"/>
    </source>
</evidence>
<feature type="transmembrane region" description="Helical" evidence="8">
    <location>
        <begin position="170"/>
        <end position="191"/>
    </location>
</feature>
<feature type="domain" description="Phosphatidic acid phosphatase type 2/haloperoxidase" evidence="9">
    <location>
        <begin position="80"/>
        <end position="191"/>
    </location>
</feature>